<evidence type="ECO:0000313" key="1">
    <source>
        <dbReference type="EMBL" id="GBM53222.1"/>
    </source>
</evidence>
<keyword evidence="2" id="KW-1185">Reference proteome</keyword>
<evidence type="ECO:0000313" key="2">
    <source>
        <dbReference type="Proteomes" id="UP000499080"/>
    </source>
</evidence>
<name>A0A4Y2GH94_ARAVE</name>
<reference evidence="1 2" key="1">
    <citation type="journal article" date="2019" name="Sci. Rep.">
        <title>Orb-weaving spider Araneus ventricosus genome elucidates the spidroin gene catalogue.</title>
        <authorList>
            <person name="Kono N."/>
            <person name="Nakamura H."/>
            <person name="Ohtoshi R."/>
            <person name="Moran D.A.P."/>
            <person name="Shinohara A."/>
            <person name="Yoshida Y."/>
            <person name="Fujiwara M."/>
            <person name="Mori M."/>
            <person name="Tomita M."/>
            <person name="Arakawa K."/>
        </authorList>
    </citation>
    <scope>NUCLEOTIDE SEQUENCE [LARGE SCALE GENOMIC DNA]</scope>
</reference>
<organism evidence="1 2">
    <name type="scientific">Araneus ventricosus</name>
    <name type="common">Orbweaver spider</name>
    <name type="synonym">Epeira ventricosa</name>
    <dbReference type="NCBI Taxonomy" id="182803"/>
    <lineage>
        <taxon>Eukaryota</taxon>
        <taxon>Metazoa</taxon>
        <taxon>Ecdysozoa</taxon>
        <taxon>Arthropoda</taxon>
        <taxon>Chelicerata</taxon>
        <taxon>Arachnida</taxon>
        <taxon>Araneae</taxon>
        <taxon>Araneomorphae</taxon>
        <taxon>Entelegynae</taxon>
        <taxon>Araneoidea</taxon>
        <taxon>Araneidae</taxon>
        <taxon>Araneus</taxon>
    </lineage>
</organism>
<dbReference type="AlphaFoldDB" id="A0A4Y2GH94"/>
<protein>
    <submittedName>
        <fullName evidence="1">Uncharacterized protein</fullName>
    </submittedName>
</protein>
<dbReference type="Proteomes" id="UP000499080">
    <property type="component" value="Unassembled WGS sequence"/>
</dbReference>
<accession>A0A4Y2GH94</accession>
<sequence length="140" mass="16253">MCPHALERVDRLNSQLTEIDNCGVKAEDEIYQSTSARFRVRPMQFQKISPSVSQKAKFVRRYKEKNVSSSIFIMVGAARVKETANDESFPTWANMQWLKRTLSWRRGGEITFQLITSKQCSYKTSHTKTVLYDKAIIRLI</sequence>
<gene>
    <name evidence="1" type="ORF">AVEN_14242_1</name>
</gene>
<proteinExistence type="predicted"/>
<dbReference type="EMBL" id="BGPR01001410">
    <property type="protein sequence ID" value="GBM53222.1"/>
    <property type="molecule type" value="Genomic_DNA"/>
</dbReference>
<comment type="caution">
    <text evidence="1">The sequence shown here is derived from an EMBL/GenBank/DDBJ whole genome shotgun (WGS) entry which is preliminary data.</text>
</comment>